<keyword evidence="3" id="KW-1185">Reference proteome</keyword>
<feature type="compositionally biased region" description="Basic and acidic residues" evidence="1">
    <location>
        <begin position="1"/>
        <end position="11"/>
    </location>
</feature>
<dbReference type="Proteomes" id="UP001160390">
    <property type="component" value="Unassembled WGS sequence"/>
</dbReference>
<comment type="caution">
    <text evidence="2">The sequence shown here is derived from an EMBL/GenBank/DDBJ whole genome shotgun (WGS) entry which is preliminary data.</text>
</comment>
<dbReference type="EMBL" id="CABFNP030000416">
    <property type="protein sequence ID" value="CAI6013857.1"/>
    <property type="molecule type" value="Genomic_DNA"/>
</dbReference>
<feature type="compositionally biased region" description="Basic residues" evidence="1">
    <location>
        <begin position="33"/>
        <end position="78"/>
    </location>
</feature>
<accession>A0AA35LP03</accession>
<name>A0AA35LP03_9HYPO</name>
<gene>
    <name evidence="2" type="ORF">CCHLO57077_00017436</name>
</gene>
<evidence type="ECO:0000313" key="3">
    <source>
        <dbReference type="Proteomes" id="UP001160390"/>
    </source>
</evidence>
<dbReference type="AlphaFoldDB" id="A0AA35LP03"/>
<evidence type="ECO:0000256" key="1">
    <source>
        <dbReference type="SAM" id="MobiDB-lite"/>
    </source>
</evidence>
<proteinExistence type="predicted"/>
<feature type="region of interest" description="Disordered" evidence="1">
    <location>
        <begin position="1"/>
        <end position="98"/>
    </location>
</feature>
<protein>
    <submittedName>
        <fullName evidence="2">Uncharacterized protein</fullName>
    </submittedName>
</protein>
<organism evidence="2 3">
    <name type="scientific">Clonostachys chloroleuca</name>
    <dbReference type="NCBI Taxonomy" id="1926264"/>
    <lineage>
        <taxon>Eukaryota</taxon>
        <taxon>Fungi</taxon>
        <taxon>Dikarya</taxon>
        <taxon>Ascomycota</taxon>
        <taxon>Pezizomycotina</taxon>
        <taxon>Sordariomycetes</taxon>
        <taxon>Hypocreomycetidae</taxon>
        <taxon>Hypocreales</taxon>
        <taxon>Bionectriaceae</taxon>
        <taxon>Clonostachys</taxon>
    </lineage>
</organism>
<reference evidence="2" key="1">
    <citation type="submission" date="2023-01" db="EMBL/GenBank/DDBJ databases">
        <authorList>
            <person name="Piombo E."/>
        </authorList>
    </citation>
    <scope>NUCLEOTIDE SEQUENCE</scope>
</reference>
<feature type="compositionally biased region" description="Polar residues" evidence="1">
    <location>
        <begin position="79"/>
        <end position="98"/>
    </location>
</feature>
<evidence type="ECO:0000313" key="2">
    <source>
        <dbReference type="EMBL" id="CAI6013857.1"/>
    </source>
</evidence>
<sequence>MEHLDDDEKRGGATQAVPGEQTDSGDDEGPNRRAMKGYKQHVKRSKSKREWRRNKRERRKTQRRKKRDALLRAKRRGGHSTSTPSRKLPSDENTVWNV</sequence>